<dbReference type="PANTHER" id="PTHR23100:SF0">
    <property type="entry name" value="ARGININE BIOSYNTHESIS BIFUNCTIONAL PROTEIN ARGJ, MITOCHONDRIAL"/>
    <property type="match status" value="1"/>
</dbReference>
<reference evidence="1" key="1">
    <citation type="journal article" date="2014" name="Front. Microbiol.">
        <title>High frequency of phylogenetically diverse reductive dehalogenase-homologous genes in deep subseafloor sedimentary metagenomes.</title>
        <authorList>
            <person name="Kawai M."/>
            <person name="Futagami T."/>
            <person name="Toyoda A."/>
            <person name="Takaki Y."/>
            <person name="Nishi S."/>
            <person name="Hori S."/>
            <person name="Arai W."/>
            <person name="Tsubouchi T."/>
            <person name="Morono Y."/>
            <person name="Uchiyama I."/>
            <person name="Ito T."/>
            <person name="Fujiyama A."/>
            <person name="Inagaki F."/>
            <person name="Takami H."/>
        </authorList>
    </citation>
    <scope>NUCLEOTIDE SEQUENCE</scope>
    <source>
        <strain evidence="1">Expedition CK06-06</strain>
    </source>
</reference>
<dbReference type="AlphaFoldDB" id="X1F8C5"/>
<dbReference type="PANTHER" id="PTHR23100">
    <property type="entry name" value="ARGININE BIOSYNTHESIS BIFUNCTIONAL PROTEIN ARGJ"/>
    <property type="match status" value="1"/>
</dbReference>
<evidence type="ECO:0008006" key="2">
    <source>
        <dbReference type="Google" id="ProtNLM"/>
    </source>
</evidence>
<sequence>MEINNTGIKKLSGSITSPKGYRATGSHIGIKERKKDLALIFSEVPAKAVGVFTTNVVKASSIIWNQNLIQNPNGVKAIVINSGNA</sequence>
<dbReference type="GO" id="GO:0004042">
    <property type="term" value="F:L-glutamate N-acetyltransferase activity"/>
    <property type="evidence" value="ECO:0007669"/>
    <property type="project" value="TreeGrafter"/>
</dbReference>
<dbReference type="Gene3D" id="3.60.70.12">
    <property type="entry name" value="L-amino peptidase D-ALA esterase/amidase"/>
    <property type="match status" value="1"/>
</dbReference>
<accession>X1F8C5</accession>
<dbReference type="GO" id="GO:0004358">
    <property type="term" value="F:L-glutamate N-acetyltransferase activity, acting on acetyl-L-ornithine as donor"/>
    <property type="evidence" value="ECO:0007669"/>
    <property type="project" value="InterPro"/>
</dbReference>
<dbReference type="Pfam" id="PF01960">
    <property type="entry name" value="ArgJ"/>
    <property type="match status" value="1"/>
</dbReference>
<dbReference type="EMBL" id="BARU01009758">
    <property type="protein sequence ID" value="GAH41207.1"/>
    <property type="molecule type" value="Genomic_DNA"/>
</dbReference>
<dbReference type="GO" id="GO:0006592">
    <property type="term" value="P:ornithine biosynthetic process"/>
    <property type="evidence" value="ECO:0007669"/>
    <property type="project" value="TreeGrafter"/>
</dbReference>
<gene>
    <name evidence="1" type="ORF">S03H2_18771</name>
</gene>
<dbReference type="InterPro" id="IPR002813">
    <property type="entry name" value="Arg_biosynth_ArgJ"/>
</dbReference>
<dbReference type="InterPro" id="IPR016117">
    <property type="entry name" value="ArgJ-like_dom_sf"/>
</dbReference>
<organism evidence="1">
    <name type="scientific">marine sediment metagenome</name>
    <dbReference type="NCBI Taxonomy" id="412755"/>
    <lineage>
        <taxon>unclassified sequences</taxon>
        <taxon>metagenomes</taxon>
        <taxon>ecological metagenomes</taxon>
    </lineage>
</organism>
<dbReference type="GO" id="GO:0006526">
    <property type="term" value="P:L-arginine biosynthetic process"/>
    <property type="evidence" value="ECO:0007669"/>
    <property type="project" value="InterPro"/>
</dbReference>
<name>X1F8C5_9ZZZZ</name>
<feature type="non-terminal residue" evidence="1">
    <location>
        <position position="85"/>
    </location>
</feature>
<evidence type="ECO:0000313" key="1">
    <source>
        <dbReference type="EMBL" id="GAH41207.1"/>
    </source>
</evidence>
<protein>
    <recommendedName>
        <fullName evidence="2">Glutamate N-acetyltransferase</fullName>
    </recommendedName>
</protein>
<proteinExistence type="predicted"/>
<dbReference type="SUPFAM" id="SSF56266">
    <property type="entry name" value="DmpA/ArgJ-like"/>
    <property type="match status" value="1"/>
</dbReference>
<comment type="caution">
    <text evidence="1">The sequence shown here is derived from an EMBL/GenBank/DDBJ whole genome shotgun (WGS) entry which is preliminary data.</text>
</comment>